<evidence type="ECO:0000256" key="1">
    <source>
        <dbReference type="ARBA" id="ARBA00007345"/>
    </source>
</evidence>
<dbReference type="GO" id="GO:0006412">
    <property type="term" value="P:translation"/>
    <property type="evidence" value="ECO:0007669"/>
    <property type="project" value="InterPro"/>
</dbReference>
<keyword evidence="5" id="KW-0496">Mitochondrion</keyword>
<dbReference type="GO" id="GO:1990904">
    <property type="term" value="C:ribonucleoprotein complex"/>
    <property type="evidence" value="ECO:0007669"/>
    <property type="project" value="UniProtKB-KW"/>
</dbReference>
<name>Q9G8T6_RHDSA</name>
<dbReference type="GO" id="GO:0005840">
    <property type="term" value="C:ribosome"/>
    <property type="evidence" value="ECO:0007669"/>
    <property type="project" value="UniProtKB-KW"/>
</dbReference>
<gene>
    <name evidence="5" type="primary">rps19</name>
</gene>
<dbReference type="Gene3D" id="3.30.860.10">
    <property type="entry name" value="30s Ribosomal Protein S19, Chain A"/>
    <property type="match status" value="1"/>
</dbReference>
<evidence type="ECO:0000313" key="5">
    <source>
        <dbReference type="EMBL" id="AAG17761.1"/>
    </source>
</evidence>
<dbReference type="InterPro" id="IPR023575">
    <property type="entry name" value="Ribosomal_uS19_SF"/>
</dbReference>
<geneLocation type="mitochondrion" evidence="5"/>
<dbReference type="EMBL" id="AF288090">
    <property type="protein sequence ID" value="AAG17761.1"/>
    <property type="molecule type" value="Genomic_DNA"/>
</dbReference>
<organism evidence="5">
    <name type="scientific">Rhodomonas salina</name>
    <name type="common">Pyrenomonas salina</name>
    <dbReference type="NCBI Taxonomy" id="3034"/>
    <lineage>
        <taxon>Eukaryota</taxon>
        <taxon>Cryptophyceae</taxon>
        <taxon>Pyrenomonadales</taxon>
        <taxon>Pyrenomonadaceae</taxon>
        <taxon>Rhodomonas</taxon>
    </lineage>
</organism>
<evidence type="ECO:0000256" key="4">
    <source>
        <dbReference type="RuleBase" id="RU003485"/>
    </source>
</evidence>
<keyword evidence="2 4" id="KW-0689">Ribosomal protein</keyword>
<reference evidence="5" key="1">
    <citation type="submission" date="2000-07" db="EMBL/GenBank/DDBJ databases">
        <title>Algae with secondary chloroplasts have mitochondria that originate from the host.</title>
        <authorList>
            <person name="Burger G."/>
            <person name="Lang B.F."/>
            <person name="Maier U.G."/>
            <person name="McFadden G.I."/>
            <person name="Gray W.M.M.W."/>
        </authorList>
    </citation>
    <scope>NUCLEOTIDE SEQUENCE</scope>
</reference>
<sequence length="72" mass="8284">MRSFWKGPVLFNVNNSAEKELKIISRNTTIFPSFIGKYFLVKNGENSLRKIQISVDMVGLKIGEFVITKKVY</sequence>
<proteinExistence type="inferred from homology"/>
<dbReference type="SUPFAM" id="SSF54570">
    <property type="entry name" value="Ribosomal protein S19"/>
    <property type="match status" value="1"/>
</dbReference>
<dbReference type="GeneID" id="801200"/>
<dbReference type="GO" id="GO:0003735">
    <property type="term" value="F:structural constituent of ribosome"/>
    <property type="evidence" value="ECO:0007669"/>
    <property type="project" value="InterPro"/>
</dbReference>
<protein>
    <submittedName>
        <fullName evidence="5">Ribosomal protein S19</fullName>
    </submittedName>
</protein>
<dbReference type="InterPro" id="IPR002222">
    <property type="entry name" value="Ribosomal_uS19"/>
</dbReference>
<comment type="similarity">
    <text evidence="1 4">Belongs to the universal ribosomal protein uS19 family.</text>
</comment>
<keyword evidence="3 4" id="KW-0687">Ribonucleoprotein</keyword>
<dbReference type="Pfam" id="PF00203">
    <property type="entry name" value="Ribosomal_S19"/>
    <property type="match status" value="1"/>
</dbReference>
<accession>Q9G8T6</accession>
<dbReference type="PRINTS" id="PR00975">
    <property type="entry name" value="RIBOSOMALS19"/>
</dbReference>
<evidence type="ECO:0000256" key="3">
    <source>
        <dbReference type="ARBA" id="ARBA00023274"/>
    </source>
</evidence>
<dbReference type="AlphaFoldDB" id="Q9G8T6"/>
<evidence type="ECO:0000256" key="2">
    <source>
        <dbReference type="ARBA" id="ARBA00022980"/>
    </source>
</evidence>
<dbReference type="RefSeq" id="NP_066490.1">
    <property type="nucleotide sequence ID" value="NC_002572.1"/>
</dbReference>